<dbReference type="SUPFAM" id="SSF102405">
    <property type="entry name" value="MCP/YpsA-like"/>
    <property type="match status" value="1"/>
</dbReference>
<reference evidence="1" key="1">
    <citation type="submission" date="2020-05" db="EMBL/GenBank/DDBJ databases">
        <authorList>
            <person name="Chiriac C."/>
            <person name="Salcher M."/>
            <person name="Ghai R."/>
            <person name="Kavagutti S V."/>
        </authorList>
    </citation>
    <scope>NUCLEOTIDE SEQUENCE</scope>
</reference>
<evidence type="ECO:0000313" key="3">
    <source>
        <dbReference type="EMBL" id="CAB5013309.1"/>
    </source>
</evidence>
<dbReference type="GO" id="GO:0005829">
    <property type="term" value="C:cytosol"/>
    <property type="evidence" value="ECO:0007669"/>
    <property type="project" value="TreeGrafter"/>
</dbReference>
<dbReference type="PANTHER" id="PTHR43393">
    <property type="entry name" value="CYTOKININ RIBOSIDE 5'-MONOPHOSPHATE PHOSPHORIBOHYDROLASE"/>
    <property type="match status" value="1"/>
</dbReference>
<sequence>MKLPRYRTGNRELDSAAAELVDQANPPNNSDLVYELIASALRLAKDDANRGDLKIASAALKEMRYAFQVFAPYRAEMKVAIFGSARTQPDDPLYHQTRDFAAAMAERDWMIITGAGPGIMEAGLEGAGTENSFGVSINLPFEAGDSPTLADDPKLINFRYFFTRKLSFVKEADGFVLLPGGFGTMDEAFELLTLVQTGKAQIGPIVLLDVPGGSYWKSWKDFVDHALIDQGYASPDDKNLVFITDNVMEAVGEITRFFSNYHSQRFVGKRLVIRLHQAPDEETLLSLSEQFADILTEGRLEKVDATPSEIEDNDHIDLDRVGLWFDRQHWSRLRTLIDAFNEFSPRR</sequence>
<dbReference type="EMBL" id="CAFBPQ010000002">
    <property type="protein sequence ID" value="CAB5013309.1"/>
    <property type="molecule type" value="Genomic_DNA"/>
</dbReference>
<dbReference type="NCBIfam" id="TIGR00730">
    <property type="entry name" value="Rossman fold protein, TIGR00730 family"/>
    <property type="match status" value="1"/>
</dbReference>
<dbReference type="InterPro" id="IPR005269">
    <property type="entry name" value="LOG"/>
</dbReference>
<dbReference type="GO" id="GO:0016787">
    <property type="term" value="F:hydrolase activity"/>
    <property type="evidence" value="ECO:0007669"/>
    <property type="project" value="InterPro"/>
</dbReference>
<dbReference type="Gene3D" id="3.40.50.450">
    <property type="match status" value="1"/>
</dbReference>
<evidence type="ECO:0000313" key="1">
    <source>
        <dbReference type="EMBL" id="CAB4724478.1"/>
    </source>
</evidence>
<proteinExistence type="predicted"/>
<dbReference type="AlphaFoldDB" id="A0A6J6RPX0"/>
<evidence type="ECO:0000313" key="2">
    <source>
        <dbReference type="EMBL" id="CAB4895499.1"/>
    </source>
</evidence>
<dbReference type="PANTHER" id="PTHR43393:SF2">
    <property type="entry name" value="CYTOKININ RIBOSIDE 5'-MONOPHOSPHATE PHOSPHORIBOHYDROLASE"/>
    <property type="match status" value="1"/>
</dbReference>
<dbReference type="EMBL" id="CAFBMM010000002">
    <property type="protein sequence ID" value="CAB4895499.1"/>
    <property type="molecule type" value="Genomic_DNA"/>
</dbReference>
<dbReference type="EMBL" id="CAEZYK010000043">
    <property type="protein sequence ID" value="CAB4724478.1"/>
    <property type="molecule type" value="Genomic_DNA"/>
</dbReference>
<dbReference type="InterPro" id="IPR031100">
    <property type="entry name" value="LOG_fam"/>
</dbReference>
<gene>
    <name evidence="1" type="ORF">UFOPK2683_00877</name>
    <name evidence="2" type="ORF">UFOPK3605_00172</name>
    <name evidence="3" type="ORF">UFOPK4121_00178</name>
</gene>
<name>A0A6J6RPX0_9ZZZZ</name>
<dbReference type="GO" id="GO:0009691">
    <property type="term" value="P:cytokinin biosynthetic process"/>
    <property type="evidence" value="ECO:0007669"/>
    <property type="project" value="InterPro"/>
</dbReference>
<dbReference type="InterPro" id="IPR052341">
    <property type="entry name" value="LOG_family_nucleotidases"/>
</dbReference>
<dbReference type="Pfam" id="PF03641">
    <property type="entry name" value="Lysine_decarbox"/>
    <property type="match status" value="1"/>
</dbReference>
<organism evidence="1">
    <name type="scientific">freshwater metagenome</name>
    <dbReference type="NCBI Taxonomy" id="449393"/>
    <lineage>
        <taxon>unclassified sequences</taxon>
        <taxon>metagenomes</taxon>
        <taxon>ecological metagenomes</taxon>
    </lineage>
</organism>
<accession>A0A6J6RPX0</accession>
<protein>
    <submittedName>
        <fullName evidence="1">Unannotated protein</fullName>
    </submittedName>
</protein>